<keyword evidence="1" id="KW-0472">Membrane</keyword>
<keyword evidence="1" id="KW-0812">Transmembrane</keyword>
<dbReference type="EMBL" id="CP064654">
    <property type="protein sequence ID" value="QPC99922.1"/>
    <property type="molecule type" value="Genomic_DNA"/>
</dbReference>
<reference evidence="2 3" key="1">
    <citation type="submission" date="2020-11" db="EMBL/GenBank/DDBJ databases">
        <title>The genome sequence of Erythrobacter sp. 6D36.</title>
        <authorList>
            <person name="Liu Y."/>
        </authorList>
    </citation>
    <scope>NUCLEOTIDE SEQUENCE [LARGE SCALE GENOMIC DNA]</scope>
    <source>
        <strain evidence="2 3">6D36</strain>
    </source>
</reference>
<dbReference type="RefSeq" id="WP_200983717.1">
    <property type="nucleotide sequence ID" value="NZ_CP064654.1"/>
</dbReference>
<feature type="transmembrane region" description="Helical" evidence="1">
    <location>
        <begin position="76"/>
        <end position="94"/>
    </location>
</feature>
<protein>
    <submittedName>
        <fullName evidence="2">Uncharacterized protein</fullName>
    </submittedName>
</protein>
<proteinExistence type="predicted"/>
<gene>
    <name evidence="2" type="ORF">IRL76_05140</name>
</gene>
<accession>A0A7S8F6E9</accession>
<dbReference type="KEGG" id="qso:IRL76_05140"/>
<name>A0A7S8F6E9_9SPHN</name>
<evidence type="ECO:0000313" key="2">
    <source>
        <dbReference type="EMBL" id="QPC99922.1"/>
    </source>
</evidence>
<keyword evidence="1" id="KW-1133">Transmembrane helix</keyword>
<evidence type="ECO:0000256" key="1">
    <source>
        <dbReference type="SAM" id="Phobius"/>
    </source>
</evidence>
<sequence length="95" mass="10579">MATPPIRLVAEKRVARHFLGKGATSAADAIAYEPDLGSRKRAFDRLKGLDIVRPGGRDRWYLDEARWAELRSQRRGRMVTMLAVGAAIAAFVVTR</sequence>
<dbReference type="AlphaFoldDB" id="A0A7S8F6E9"/>
<organism evidence="2 3">
    <name type="scientific">Qipengyuania soli</name>
    <dbReference type="NCBI Taxonomy" id="2782568"/>
    <lineage>
        <taxon>Bacteria</taxon>
        <taxon>Pseudomonadati</taxon>
        <taxon>Pseudomonadota</taxon>
        <taxon>Alphaproteobacteria</taxon>
        <taxon>Sphingomonadales</taxon>
        <taxon>Erythrobacteraceae</taxon>
        <taxon>Qipengyuania</taxon>
    </lineage>
</organism>
<evidence type="ECO:0000313" key="3">
    <source>
        <dbReference type="Proteomes" id="UP000594459"/>
    </source>
</evidence>
<dbReference type="Proteomes" id="UP000594459">
    <property type="component" value="Chromosome"/>
</dbReference>
<keyword evidence="3" id="KW-1185">Reference proteome</keyword>